<proteinExistence type="inferred from homology"/>
<evidence type="ECO:0000313" key="12">
    <source>
        <dbReference type="Proteomes" id="UP000283442"/>
    </source>
</evidence>
<dbReference type="GO" id="GO:0003924">
    <property type="term" value="F:GTPase activity"/>
    <property type="evidence" value="ECO:0007669"/>
    <property type="project" value="UniProtKB-UniRule"/>
</dbReference>
<keyword evidence="5 7" id="KW-0131">Cell cycle</keyword>
<dbReference type="PRINTS" id="PR00423">
    <property type="entry name" value="CELLDVISFTSZ"/>
</dbReference>
<evidence type="ECO:0000256" key="5">
    <source>
        <dbReference type="HAMAP-Rule" id="MF_00909"/>
    </source>
</evidence>
<accession>A0A414NY51</accession>
<evidence type="ECO:0000256" key="3">
    <source>
        <dbReference type="ARBA" id="ARBA00023134"/>
    </source>
</evidence>
<dbReference type="OrthoDB" id="1668810at2"/>
<dbReference type="Pfam" id="PF12327">
    <property type="entry name" value="FtsZ_C"/>
    <property type="match status" value="1"/>
</dbReference>
<comment type="caution">
    <text evidence="5">Lacks conserved residue(s) required for the propagation of feature annotation.</text>
</comment>
<dbReference type="AlphaFoldDB" id="A0A414NY51"/>
<dbReference type="Gene3D" id="3.30.1330.20">
    <property type="entry name" value="Tubulin/FtsZ, C-terminal domain"/>
    <property type="match status" value="1"/>
</dbReference>
<feature type="domain" description="Tubulin/FtsZ 2-layer sandwich" evidence="10">
    <location>
        <begin position="211"/>
        <end position="328"/>
    </location>
</feature>
<dbReference type="GO" id="GO:0000917">
    <property type="term" value="P:division septum assembly"/>
    <property type="evidence" value="ECO:0007669"/>
    <property type="project" value="UniProtKB-KW"/>
</dbReference>
<dbReference type="EMBL" id="QRHE01000003">
    <property type="protein sequence ID" value="RHF52359.1"/>
    <property type="molecule type" value="Genomic_DNA"/>
</dbReference>
<keyword evidence="5" id="KW-0963">Cytoplasm</keyword>
<evidence type="ECO:0000259" key="10">
    <source>
        <dbReference type="SMART" id="SM00865"/>
    </source>
</evidence>
<dbReference type="SUPFAM" id="SSF55307">
    <property type="entry name" value="Tubulin C-terminal domain-like"/>
    <property type="match status" value="1"/>
</dbReference>
<dbReference type="Pfam" id="PF00091">
    <property type="entry name" value="Tubulin"/>
    <property type="match status" value="1"/>
</dbReference>
<organism evidence="11 12">
    <name type="scientific">Mitsuokella multacida</name>
    <dbReference type="NCBI Taxonomy" id="52226"/>
    <lineage>
        <taxon>Bacteria</taxon>
        <taxon>Bacillati</taxon>
        <taxon>Bacillota</taxon>
        <taxon>Negativicutes</taxon>
        <taxon>Selenomonadales</taxon>
        <taxon>Selenomonadaceae</taxon>
        <taxon>Mitsuokella</taxon>
    </lineage>
</organism>
<dbReference type="InterPro" id="IPR037103">
    <property type="entry name" value="Tubulin/FtsZ-like_C"/>
</dbReference>
<keyword evidence="2 5" id="KW-0547">Nucleotide-binding</keyword>
<dbReference type="PROSITE" id="PS01135">
    <property type="entry name" value="FTSZ_2"/>
    <property type="match status" value="1"/>
</dbReference>
<evidence type="ECO:0000256" key="7">
    <source>
        <dbReference type="RuleBase" id="RU000631"/>
    </source>
</evidence>
<dbReference type="GO" id="GO:0032153">
    <property type="term" value="C:cell division site"/>
    <property type="evidence" value="ECO:0007669"/>
    <property type="project" value="UniProtKB-UniRule"/>
</dbReference>
<dbReference type="PANTHER" id="PTHR30314:SF3">
    <property type="entry name" value="MITOCHONDRIAL DIVISION PROTEIN FSZA"/>
    <property type="match status" value="1"/>
</dbReference>
<dbReference type="Gene3D" id="3.40.50.1440">
    <property type="entry name" value="Tubulin/FtsZ, GTPase domain"/>
    <property type="match status" value="1"/>
</dbReference>
<dbReference type="SMART" id="SM00864">
    <property type="entry name" value="Tubulin"/>
    <property type="match status" value="1"/>
</dbReference>
<evidence type="ECO:0000259" key="9">
    <source>
        <dbReference type="SMART" id="SM00864"/>
    </source>
</evidence>
<gene>
    <name evidence="5" type="primary">ftsZ</name>
    <name evidence="11" type="ORF">DW674_04075</name>
</gene>
<dbReference type="InterPro" id="IPR000158">
    <property type="entry name" value="Cell_div_FtsZ"/>
</dbReference>
<comment type="subunit">
    <text evidence="5">Homodimer. Polymerizes to form a dynamic ring structure in a strictly GTP-dependent manner. Interacts directly with several other division proteins.</text>
</comment>
<dbReference type="SMART" id="SM00865">
    <property type="entry name" value="Tubulin_C"/>
    <property type="match status" value="1"/>
</dbReference>
<dbReference type="GO" id="GO:0051258">
    <property type="term" value="P:protein polymerization"/>
    <property type="evidence" value="ECO:0007669"/>
    <property type="project" value="UniProtKB-UniRule"/>
</dbReference>
<dbReference type="CDD" id="cd02201">
    <property type="entry name" value="FtsZ_type1"/>
    <property type="match status" value="1"/>
</dbReference>
<comment type="caution">
    <text evidence="11">The sequence shown here is derived from an EMBL/GenBank/DDBJ whole genome shotgun (WGS) entry which is preliminary data.</text>
</comment>
<sequence>MAAEETLIIKPKVKIKVFGVGGGGNSVLMRMGRHKDLDIDLIAINTDAKQLSRVAEEGVETLQIGEDLTKGRGTGGNIALGEKAALDAADKIRESMSGADLVFVTAGLGGGTGTGAAPVVAKIARDLGTLSVGVVTLPFSFEGSRKKRLANEGLAKMQAQMDALILVANDNLMKLPENRHMTLVKAFSCADGILQQAINCVAELILTTGVINVDFADVTTIFRQSASSDALLGIGRSSRSAVEAVKQAVDSPLISKSLEGARGIILNLTGDKTLSLYDVDEATRYIYEHTDPEVNIILGTVIDNSLGGDVRATIIATDFTDGVMVKDSPAPARGEQAPQASQPSAKPAAAAPKRDAFTLEPPRFMQQPTRPSQAKPKTEGAFAFPAFRLTPDDKDQK</sequence>
<feature type="binding site" evidence="5">
    <location>
        <position position="142"/>
    </location>
    <ligand>
        <name>GTP</name>
        <dbReference type="ChEBI" id="CHEBI:37565"/>
    </ligand>
</feature>
<dbReference type="GO" id="GO:0043093">
    <property type="term" value="P:FtsZ-dependent cytokinesis"/>
    <property type="evidence" value="ECO:0007669"/>
    <property type="project" value="UniProtKB-UniRule"/>
</dbReference>
<feature type="compositionally biased region" description="Low complexity" evidence="8">
    <location>
        <begin position="336"/>
        <end position="351"/>
    </location>
</feature>
<feature type="region of interest" description="Disordered" evidence="8">
    <location>
        <begin position="326"/>
        <end position="397"/>
    </location>
</feature>
<dbReference type="SUPFAM" id="SSF52490">
    <property type="entry name" value="Tubulin nucleotide-binding domain-like"/>
    <property type="match status" value="1"/>
</dbReference>
<dbReference type="InterPro" id="IPR045061">
    <property type="entry name" value="FtsZ/CetZ"/>
</dbReference>
<feature type="binding site" evidence="5">
    <location>
        <position position="191"/>
    </location>
    <ligand>
        <name>GTP</name>
        <dbReference type="ChEBI" id="CHEBI:37565"/>
    </ligand>
</feature>
<feature type="binding site" evidence="5">
    <location>
        <begin position="111"/>
        <end position="113"/>
    </location>
    <ligand>
        <name>GTP</name>
        <dbReference type="ChEBI" id="CHEBI:37565"/>
    </ligand>
</feature>
<comment type="similarity">
    <text evidence="1 5 7">Belongs to the FtsZ family.</text>
</comment>
<dbReference type="InterPro" id="IPR018316">
    <property type="entry name" value="Tubulin/FtsZ_2-layer-sand-dom"/>
</dbReference>
<protein>
    <recommendedName>
        <fullName evidence="5 6">Cell division protein FtsZ</fullName>
    </recommendedName>
</protein>
<reference evidence="11 12" key="1">
    <citation type="submission" date="2018-08" db="EMBL/GenBank/DDBJ databases">
        <title>A genome reference for cultivated species of the human gut microbiota.</title>
        <authorList>
            <person name="Zou Y."/>
            <person name="Xue W."/>
            <person name="Luo G."/>
        </authorList>
    </citation>
    <scope>NUCLEOTIDE SEQUENCE [LARGE SCALE GENOMIC DNA]</scope>
    <source>
        <strain evidence="11 12">AM25-21AC</strain>
    </source>
</reference>
<dbReference type="InterPro" id="IPR003008">
    <property type="entry name" value="Tubulin_FtsZ_GTPase"/>
</dbReference>
<keyword evidence="5 7" id="KW-0132">Cell division</keyword>
<dbReference type="Proteomes" id="UP000283442">
    <property type="component" value="Unassembled WGS sequence"/>
</dbReference>
<dbReference type="HAMAP" id="MF_00909">
    <property type="entry name" value="FtsZ"/>
    <property type="match status" value="1"/>
</dbReference>
<feature type="domain" description="Tubulin/FtsZ GTPase" evidence="9">
    <location>
        <begin position="14"/>
        <end position="209"/>
    </location>
</feature>
<dbReference type="GeneID" id="93481845"/>
<feature type="binding site" evidence="5">
    <location>
        <position position="146"/>
    </location>
    <ligand>
        <name>GTP</name>
        <dbReference type="ChEBI" id="CHEBI:37565"/>
    </ligand>
</feature>
<evidence type="ECO:0000256" key="8">
    <source>
        <dbReference type="SAM" id="MobiDB-lite"/>
    </source>
</evidence>
<dbReference type="InterPro" id="IPR024757">
    <property type="entry name" value="FtsZ_C"/>
</dbReference>
<evidence type="ECO:0000256" key="4">
    <source>
        <dbReference type="ARBA" id="ARBA00023210"/>
    </source>
</evidence>
<keyword evidence="3 5" id="KW-0342">GTP-binding</keyword>
<dbReference type="InterPro" id="IPR008280">
    <property type="entry name" value="Tub_FtsZ_C"/>
</dbReference>
<evidence type="ECO:0000256" key="1">
    <source>
        <dbReference type="ARBA" id="ARBA00009690"/>
    </source>
</evidence>
<evidence type="ECO:0000256" key="2">
    <source>
        <dbReference type="ARBA" id="ARBA00022741"/>
    </source>
</evidence>
<comment type="function">
    <text evidence="5 7">Essential cell division protein that forms a contractile ring structure (Z ring) at the future cell division site. The regulation of the ring assembly controls the timing and the location of cell division. One of the functions of the FtsZ ring is to recruit other cell division proteins to the septum to produce a new cell wall between the dividing cells. Binds GTP and shows GTPase activity.</text>
</comment>
<dbReference type="GO" id="GO:0005737">
    <property type="term" value="C:cytoplasm"/>
    <property type="evidence" value="ECO:0007669"/>
    <property type="project" value="UniProtKB-SubCell"/>
</dbReference>
<dbReference type="NCBIfam" id="TIGR00065">
    <property type="entry name" value="ftsZ"/>
    <property type="match status" value="1"/>
</dbReference>
<comment type="subcellular location">
    <subcellularLocation>
        <location evidence="5">Cytoplasm</location>
    </subcellularLocation>
    <text evidence="5">Assembles at midcell at the inner surface of the cytoplasmic membrane.</text>
</comment>
<evidence type="ECO:0000313" key="11">
    <source>
        <dbReference type="EMBL" id="RHF52359.1"/>
    </source>
</evidence>
<dbReference type="InterPro" id="IPR036525">
    <property type="entry name" value="Tubulin/FtsZ_GTPase_sf"/>
</dbReference>
<dbReference type="RefSeq" id="WP_005841763.1">
    <property type="nucleotide sequence ID" value="NZ_CABKNT010000005.1"/>
</dbReference>
<evidence type="ECO:0000256" key="6">
    <source>
        <dbReference type="NCBIfam" id="TIGR00065"/>
    </source>
</evidence>
<dbReference type="InterPro" id="IPR020805">
    <property type="entry name" value="Cell_div_FtsZ_CS"/>
</dbReference>
<keyword evidence="4 5" id="KW-0717">Septation</keyword>
<dbReference type="GO" id="GO:0005525">
    <property type="term" value="F:GTP binding"/>
    <property type="evidence" value="ECO:0007669"/>
    <property type="project" value="UniProtKB-UniRule"/>
</dbReference>
<name>A0A414NY51_9FIRM</name>
<dbReference type="PANTHER" id="PTHR30314">
    <property type="entry name" value="CELL DIVISION PROTEIN FTSZ-RELATED"/>
    <property type="match status" value="1"/>
</dbReference>